<name>E6MR70_9BACT</name>
<feature type="transmembrane region" description="Helical" evidence="8">
    <location>
        <begin position="297"/>
        <end position="319"/>
    </location>
</feature>
<keyword evidence="4" id="KW-1003">Cell membrane</keyword>
<evidence type="ECO:0000256" key="4">
    <source>
        <dbReference type="ARBA" id="ARBA00022475"/>
    </source>
</evidence>
<dbReference type="STRING" id="888832.HMPREF9420_1988"/>
<reference evidence="9 10" key="1">
    <citation type="submission" date="2010-12" db="EMBL/GenBank/DDBJ databases">
        <authorList>
            <person name="Muzny D."/>
            <person name="Qin X."/>
            <person name="Deng J."/>
            <person name="Jiang H."/>
            <person name="Liu Y."/>
            <person name="Qu J."/>
            <person name="Song X.-Z."/>
            <person name="Zhang L."/>
            <person name="Thornton R."/>
            <person name="Coyle M."/>
            <person name="Francisco L."/>
            <person name="Jackson L."/>
            <person name="Javaid M."/>
            <person name="Korchina V."/>
            <person name="Kovar C."/>
            <person name="Mata R."/>
            <person name="Mathew T."/>
            <person name="Ngo R."/>
            <person name="Nguyen L."/>
            <person name="Nguyen N."/>
            <person name="Okwuonu G."/>
            <person name="Ongeri F."/>
            <person name="Pham C."/>
            <person name="Simmons D."/>
            <person name="Wilczek-Boney K."/>
            <person name="Hale W."/>
            <person name="Jakkamsetti A."/>
            <person name="Pham P."/>
            <person name="Ruth R."/>
            <person name="San Lucas F."/>
            <person name="Warren J."/>
            <person name="Zhang J."/>
            <person name="Zhao Z."/>
            <person name="Zhou C."/>
            <person name="Zhu D."/>
            <person name="Lee S."/>
            <person name="Bess C."/>
            <person name="Blankenburg K."/>
            <person name="Forbes L."/>
            <person name="Fu Q."/>
            <person name="Gubbala S."/>
            <person name="Hirani K."/>
            <person name="Jayaseelan J.C."/>
            <person name="Lara F."/>
            <person name="Munidasa M."/>
            <person name="Palculict T."/>
            <person name="Patil S."/>
            <person name="Pu L.-L."/>
            <person name="Saada N."/>
            <person name="Tang L."/>
            <person name="Weissenberger G."/>
            <person name="Zhu Y."/>
            <person name="Hemphill L."/>
            <person name="Shang Y."/>
            <person name="Youmans B."/>
            <person name="Ayvaz T."/>
            <person name="Ross M."/>
            <person name="Santibanez J."/>
            <person name="Aqrawi P."/>
            <person name="Gross S."/>
            <person name="Joshi V."/>
            <person name="Fowler G."/>
            <person name="Nazareth L."/>
            <person name="Reid J."/>
            <person name="Worley K."/>
            <person name="Petrosino J."/>
            <person name="Highlander S."/>
            <person name="Gibbs R."/>
        </authorList>
    </citation>
    <scope>NUCLEOTIDE SEQUENCE [LARGE SCALE GENOMIC DNA]</scope>
    <source>
        <strain evidence="9 10">DSM 15606</strain>
    </source>
</reference>
<dbReference type="PANTHER" id="PTHR36838">
    <property type="entry name" value="AUXIN EFFLUX CARRIER FAMILY PROTEIN"/>
    <property type="match status" value="1"/>
</dbReference>
<feature type="transmembrane region" description="Helical" evidence="8">
    <location>
        <begin position="197"/>
        <end position="215"/>
    </location>
</feature>
<comment type="caution">
    <text evidence="9">The sequence shown here is derived from an EMBL/GenBank/DDBJ whole genome shotgun (WGS) entry which is preliminary data.</text>
</comment>
<dbReference type="HOGENOM" id="CLU_056175_1_2_10"/>
<dbReference type="InterPro" id="IPR038770">
    <property type="entry name" value="Na+/solute_symporter_sf"/>
</dbReference>
<proteinExistence type="inferred from homology"/>
<evidence type="ECO:0000256" key="8">
    <source>
        <dbReference type="SAM" id="Phobius"/>
    </source>
</evidence>
<dbReference type="eggNOG" id="COG0679">
    <property type="taxonomic scope" value="Bacteria"/>
</dbReference>
<accession>E6MR70</accession>
<dbReference type="AlphaFoldDB" id="E6MR70"/>
<organism evidence="9 10">
    <name type="scientific">Segatella salivae DSM 15606</name>
    <dbReference type="NCBI Taxonomy" id="888832"/>
    <lineage>
        <taxon>Bacteria</taxon>
        <taxon>Pseudomonadati</taxon>
        <taxon>Bacteroidota</taxon>
        <taxon>Bacteroidia</taxon>
        <taxon>Bacteroidales</taxon>
        <taxon>Prevotellaceae</taxon>
        <taxon>Segatella</taxon>
    </lineage>
</organism>
<keyword evidence="6 8" id="KW-1133">Transmembrane helix</keyword>
<feature type="transmembrane region" description="Helical" evidence="8">
    <location>
        <begin position="268"/>
        <end position="285"/>
    </location>
</feature>
<evidence type="ECO:0000313" key="10">
    <source>
        <dbReference type="Proteomes" id="UP000003874"/>
    </source>
</evidence>
<gene>
    <name evidence="9" type="primary">mleP</name>
    <name evidence="9" type="ORF">HMPREF9420_1988</name>
</gene>
<dbReference type="GO" id="GO:0005886">
    <property type="term" value="C:plasma membrane"/>
    <property type="evidence" value="ECO:0007669"/>
    <property type="project" value="UniProtKB-SubCell"/>
</dbReference>
<dbReference type="InterPro" id="IPR004776">
    <property type="entry name" value="Mem_transp_PIN-like"/>
</dbReference>
<feature type="transmembrane region" description="Helical" evidence="8">
    <location>
        <begin position="6"/>
        <end position="23"/>
    </location>
</feature>
<dbReference type="RefSeq" id="WP_007135238.1">
    <property type="nucleotide sequence ID" value="NZ_GL629647.1"/>
</dbReference>
<feature type="transmembrane region" description="Helical" evidence="8">
    <location>
        <begin position="69"/>
        <end position="87"/>
    </location>
</feature>
<feature type="transmembrane region" description="Helical" evidence="8">
    <location>
        <begin position="128"/>
        <end position="148"/>
    </location>
</feature>
<dbReference type="Pfam" id="PF03547">
    <property type="entry name" value="Mem_trans"/>
    <property type="match status" value="1"/>
</dbReference>
<evidence type="ECO:0000256" key="3">
    <source>
        <dbReference type="ARBA" id="ARBA00022448"/>
    </source>
</evidence>
<protein>
    <submittedName>
        <fullName evidence="9">Auxin efflux carrier</fullName>
    </submittedName>
</protein>
<evidence type="ECO:0000256" key="1">
    <source>
        <dbReference type="ARBA" id="ARBA00004651"/>
    </source>
</evidence>
<evidence type="ECO:0000313" key="9">
    <source>
        <dbReference type="EMBL" id="EFV03863.1"/>
    </source>
</evidence>
<feature type="transmembrane region" description="Helical" evidence="8">
    <location>
        <begin position="235"/>
        <end position="256"/>
    </location>
</feature>
<dbReference type="Gene3D" id="1.20.1530.20">
    <property type="match status" value="1"/>
</dbReference>
<evidence type="ECO:0000256" key="7">
    <source>
        <dbReference type="ARBA" id="ARBA00023136"/>
    </source>
</evidence>
<evidence type="ECO:0000256" key="5">
    <source>
        <dbReference type="ARBA" id="ARBA00022692"/>
    </source>
</evidence>
<evidence type="ECO:0000256" key="2">
    <source>
        <dbReference type="ARBA" id="ARBA00010145"/>
    </source>
</evidence>
<keyword evidence="3" id="KW-0813">Transport</keyword>
<feature type="transmembrane region" description="Helical" evidence="8">
    <location>
        <begin position="169"/>
        <end position="191"/>
    </location>
</feature>
<keyword evidence="10" id="KW-1185">Reference proteome</keyword>
<dbReference type="Proteomes" id="UP000003874">
    <property type="component" value="Unassembled WGS sequence"/>
</dbReference>
<feature type="transmembrane region" description="Helical" evidence="8">
    <location>
        <begin position="99"/>
        <end position="122"/>
    </location>
</feature>
<comment type="similarity">
    <text evidence="2">Belongs to the auxin efflux carrier (TC 2.A.69) family.</text>
</comment>
<dbReference type="PANTHER" id="PTHR36838:SF1">
    <property type="entry name" value="SLR1864 PROTEIN"/>
    <property type="match status" value="1"/>
</dbReference>
<dbReference type="GO" id="GO:0055085">
    <property type="term" value="P:transmembrane transport"/>
    <property type="evidence" value="ECO:0007669"/>
    <property type="project" value="InterPro"/>
</dbReference>
<evidence type="ECO:0000256" key="6">
    <source>
        <dbReference type="ARBA" id="ARBA00022989"/>
    </source>
</evidence>
<keyword evidence="5 8" id="KW-0812">Transmembrane</keyword>
<dbReference type="OrthoDB" id="9798064at2"/>
<dbReference type="EMBL" id="AEQO01000162">
    <property type="protein sequence ID" value="EFV03863.1"/>
    <property type="molecule type" value="Genomic_DNA"/>
</dbReference>
<keyword evidence="7 8" id="KW-0472">Membrane</keyword>
<sequence>MLFQSLQSVLVIILIIALGYILQQKKWFGEDFPTGISRLITDIALPASVFSSVLKYLSKSELLSLGSSLIYSMGSVAITYVVAIALVKVLKVQRGRRGTFINTIANANTIFIGLPLNIALFGENSMPFFLVYYVTNTVSTWLIGIFFIEADDPTKTSGTNKRHIRLKQLLPAPLIGFIVAIIFLVAGIQVPNFVDQAFTYIGNIVTPLALIYIGIMLSNSKLSSIRFDRDTSVALLGRFVISPISIICLLMLGGYLGHNLSIGLKETLIIQSATPALAILPVLAASSHGDTKYATNVVTTSTLLFIIVVPIIMFFMPYIV</sequence>
<comment type="subcellular location">
    <subcellularLocation>
        <location evidence="1">Cell membrane</location>
        <topology evidence="1">Multi-pass membrane protein</topology>
    </subcellularLocation>
</comment>